<evidence type="ECO:0000256" key="12">
    <source>
        <dbReference type="ARBA" id="ARBA00022777"/>
    </source>
</evidence>
<keyword evidence="10" id="KW-0598">Phosphotransferase system</keyword>
<comment type="similarity">
    <text evidence="4">Belongs to the PEP-utilizing enzyme family.</text>
</comment>
<evidence type="ECO:0000256" key="9">
    <source>
        <dbReference type="ARBA" id="ARBA00022679"/>
    </source>
</evidence>
<dbReference type="InterPro" id="IPR036637">
    <property type="entry name" value="Phosphohistidine_dom_sf"/>
</dbReference>
<reference evidence="15" key="1">
    <citation type="submission" date="2018-05" db="EMBL/GenBank/DDBJ databases">
        <authorList>
            <person name="Lanie J.A."/>
            <person name="Ng W.-L."/>
            <person name="Kazmierczak K.M."/>
            <person name="Andrzejewski T.M."/>
            <person name="Davidsen T.M."/>
            <person name="Wayne K.J."/>
            <person name="Tettelin H."/>
            <person name="Glass J.I."/>
            <person name="Rusch D."/>
            <person name="Podicherti R."/>
            <person name="Tsui H.-C.T."/>
            <person name="Winkler M.E."/>
        </authorList>
    </citation>
    <scope>NUCLEOTIDE SEQUENCE</scope>
</reference>
<dbReference type="InterPro" id="IPR040442">
    <property type="entry name" value="Pyrv_kinase-like_dom_sf"/>
</dbReference>
<dbReference type="Pfam" id="PF01590">
    <property type="entry name" value="GAF"/>
    <property type="match status" value="1"/>
</dbReference>
<dbReference type="SUPFAM" id="SSF51621">
    <property type="entry name" value="Phosphoenolpyruvate/pyruvate domain"/>
    <property type="match status" value="1"/>
</dbReference>
<evidence type="ECO:0000313" key="15">
    <source>
        <dbReference type="EMBL" id="SUZ76220.1"/>
    </source>
</evidence>
<dbReference type="SUPFAM" id="SSF47831">
    <property type="entry name" value="Enzyme I of the PEP:sugar phosphotransferase system HPr-binding (sub)domain"/>
    <property type="match status" value="1"/>
</dbReference>
<dbReference type="InterPro" id="IPR015813">
    <property type="entry name" value="Pyrv/PenolPyrv_kinase-like_dom"/>
</dbReference>
<dbReference type="GO" id="GO:0005737">
    <property type="term" value="C:cytoplasm"/>
    <property type="evidence" value="ECO:0007669"/>
    <property type="project" value="UniProtKB-SubCell"/>
</dbReference>
<dbReference type="Pfam" id="PF05524">
    <property type="entry name" value="PEP-utilisers_N"/>
    <property type="match status" value="1"/>
</dbReference>
<keyword evidence="11" id="KW-0479">Metal-binding</keyword>
<dbReference type="InterPro" id="IPR003018">
    <property type="entry name" value="GAF"/>
</dbReference>
<keyword evidence="12" id="KW-0418">Kinase</keyword>
<dbReference type="PRINTS" id="PR01736">
    <property type="entry name" value="PHPHTRNFRASE"/>
</dbReference>
<dbReference type="InterPro" id="IPR008731">
    <property type="entry name" value="PTS_EIN"/>
</dbReference>
<dbReference type="InterPro" id="IPR008279">
    <property type="entry name" value="PEP-util_enz_mobile_dom"/>
</dbReference>
<keyword evidence="7" id="KW-0963">Cytoplasm</keyword>
<accession>A0A381QB23</accession>
<dbReference type="InterPro" id="IPR036618">
    <property type="entry name" value="PtsI_HPr-bd_sf"/>
</dbReference>
<dbReference type="SMART" id="SM00065">
    <property type="entry name" value="GAF"/>
    <property type="match status" value="1"/>
</dbReference>
<dbReference type="Gene3D" id="3.50.30.10">
    <property type="entry name" value="Phosphohistidine domain"/>
    <property type="match status" value="1"/>
</dbReference>
<dbReference type="PANTHER" id="PTHR46244:SF6">
    <property type="entry name" value="PHOSPHOENOLPYRUVATE-PROTEIN PHOSPHOTRANSFERASE"/>
    <property type="match status" value="1"/>
</dbReference>
<feature type="domain" description="GAF" evidence="14">
    <location>
        <begin position="29"/>
        <end position="176"/>
    </location>
</feature>
<dbReference type="EC" id="2.7.3.9" evidence="5"/>
<gene>
    <name evidence="15" type="ORF">METZ01_LOCUS29074</name>
</gene>
<evidence type="ECO:0000256" key="13">
    <source>
        <dbReference type="ARBA" id="ARBA00022842"/>
    </source>
</evidence>
<dbReference type="PANTHER" id="PTHR46244">
    <property type="entry name" value="PHOSPHOENOLPYRUVATE-PROTEIN PHOSPHOTRANSFERASE"/>
    <property type="match status" value="1"/>
</dbReference>
<evidence type="ECO:0000256" key="7">
    <source>
        <dbReference type="ARBA" id="ARBA00022490"/>
    </source>
</evidence>
<evidence type="ECO:0000256" key="11">
    <source>
        <dbReference type="ARBA" id="ARBA00022723"/>
    </source>
</evidence>
<dbReference type="Gene3D" id="3.20.20.60">
    <property type="entry name" value="Phosphoenolpyruvate-binding domains"/>
    <property type="match status" value="1"/>
</dbReference>
<dbReference type="InterPro" id="IPR050499">
    <property type="entry name" value="PEP-utilizing_PTS_enzyme"/>
</dbReference>
<comment type="cofactor">
    <cofactor evidence="2">
        <name>Mg(2+)</name>
        <dbReference type="ChEBI" id="CHEBI:18420"/>
    </cofactor>
</comment>
<keyword evidence="8" id="KW-0762">Sugar transport</keyword>
<dbReference type="AlphaFoldDB" id="A0A381QB23"/>
<sequence length="769" mass="85653">MAASETQEQLHFALQTFTEVNRIITSSHNSDETLARTVRMIAKRIDVDACSIYIFDADRGVLILKATHGLDSSTVESVHMPPSEGLVGLVLERSAPVQVSKMDEHPRFKAFPQTKEESLSSFLGVPLIEHRKSFGVLVVHTTEPRVFSPEEVQILSSIATQISSLVSKALLLKQLDTATQEPSLTEKKKKTTLRMSGQSVAFGVAVGKAVVLQQSELDEPQKTGSRTVENEMSDFQAAMDHTISDTLDLIEKVSDRVGTEEASIFHAHLMFLEDHHFQSKIKTRIESGNTATWSIYQTVHEYLGAFAEIKDPYLSEKGSDLKDVGYRLLHYLGHEVLSVTKKSGILIVRQLLPGDIARMDTTRIKGIILSSGGVVSHAAILARSLGIPAVCLEEHLLDQINDGDPLAINGDSGIAVAYPEKEVLTEFKQLLVEQQHYFEHLEEFRDIPCKTSDGTRINLMANVALESDQIQLPRYGAEGVGLFRTEIYFLSLDRYPDVSEQAQVYRDFLDNVTEEKPVIFRTLDVGADKAAPYMGFQDEENPFLGYRAIRRQLKQKTVLKEQLSALLMAAGTRPNVRLLFPMITNIKEIRQAKALFEECRMEVEATGKQTGKIEVGMMFEVPSTLLICEKFMPEIDFCSIGSNDLTQYVLAVDRNNSQIADLYDPLHPAVLQLIQRLVLTAEEHQKPVELCGEMASDPDGCIILIGLGIYSLSMNAPLIPVIKKRLSEIPLSAAKSLAQRALNATSPEEVRDMIRESFPDSHAKKKHKQ</sequence>
<dbReference type="GO" id="GO:0008965">
    <property type="term" value="F:phosphoenolpyruvate-protein phosphotransferase activity"/>
    <property type="evidence" value="ECO:0007669"/>
    <property type="project" value="UniProtKB-EC"/>
</dbReference>
<keyword evidence="9" id="KW-0808">Transferase</keyword>
<comment type="catalytic activity">
    <reaction evidence="1">
        <text>L-histidyl-[protein] + phosphoenolpyruvate = N(pros)-phospho-L-histidyl-[protein] + pyruvate</text>
        <dbReference type="Rhea" id="RHEA:23880"/>
        <dbReference type="Rhea" id="RHEA-COMP:9745"/>
        <dbReference type="Rhea" id="RHEA-COMP:9746"/>
        <dbReference type="ChEBI" id="CHEBI:15361"/>
        <dbReference type="ChEBI" id="CHEBI:29979"/>
        <dbReference type="ChEBI" id="CHEBI:58702"/>
        <dbReference type="ChEBI" id="CHEBI:64837"/>
        <dbReference type="EC" id="2.7.3.9"/>
    </reaction>
</comment>
<dbReference type="GO" id="GO:0016301">
    <property type="term" value="F:kinase activity"/>
    <property type="evidence" value="ECO:0007669"/>
    <property type="project" value="UniProtKB-KW"/>
</dbReference>
<dbReference type="Gene3D" id="3.30.450.40">
    <property type="match status" value="1"/>
</dbReference>
<dbReference type="InterPro" id="IPR029016">
    <property type="entry name" value="GAF-like_dom_sf"/>
</dbReference>
<dbReference type="EMBL" id="UINC01001270">
    <property type="protein sequence ID" value="SUZ76220.1"/>
    <property type="molecule type" value="Genomic_DNA"/>
</dbReference>
<dbReference type="SUPFAM" id="SSF55781">
    <property type="entry name" value="GAF domain-like"/>
    <property type="match status" value="1"/>
</dbReference>
<dbReference type="Pfam" id="PF00391">
    <property type="entry name" value="PEP-utilizers"/>
    <property type="match status" value="1"/>
</dbReference>
<protein>
    <recommendedName>
        <fullName evidence="5">phosphoenolpyruvate--protein phosphotransferase</fullName>
        <ecNumber evidence="5">2.7.3.9</ecNumber>
    </recommendedName>
</protein>
<evidence type="ECO:0000256" key="10">
    <source>
        <dbReference type="ARBA" id="ARBA00022683"/>
    </source>
</evidence>
<dbReference type="InterPro" id="IPR006318">
    <property type="entry name" value="PTS_EI-like"/>
</dbReference>
<dbReference type="Gene3D" id="1.10.274.10">
    <property type="entry name" value="PtsI, HPr-binding domain"/>
    <property type="match status" value="1"/>
</dbReference>
<keyword evidence="13" id="KW-0460">Magnesium</keyword>
<organism evidence="15">
    <name type="scientific">marine metagenome</name>
    <dbReference type="NCBI Taxonomy" id="408172"/>
    <lineage>
        <taxon>unclassified sequences</taxon>
        <taxon>metagenomes</taxon>
        <taxon>ecological metagenomes</taxon>
    </lineage>
</organism>
<evidence type="ECO:0000256" key="4">
    <source>
        <dbReference type="ARBA" id="ARBA00007837"/>
    </source>
</evidence>
<dbReference type="GO" id="GO:0046872">
    <property type="term" value="F:metal ion binding"/>
    <property type="evidence" value="ECO:0007669"/>
    <property type="project" value="UniProtKB-KW"/>
</dbReference>
<dbReference type="Pfam" id="PF02896">
    <property type="entry name" value="PEP-utilizers_C"/>
    <property type="match status" value="1"/>
</dbReference>
<evidence type="ECO:0000256" key="8">
    <source>
        <dbReference type="ARBA" id="ARBA00022597"/>
    </source>
</evidence>
<dbReference type="InterPro" id="IPR000121">
    <property type="entry name" value="PEP_util_C"/>
</dbReference>
<dbReference type="SUPFAM" id="SSF52009">
    <property type="entry name" value="Phosphohistidine domain"/>
    <property type="match status" value="1"/>
</dbReference>
<keyword evidence="6" id="KW-0813">Transport</keyword>
<evidence type="ECO:0000256" key="5">
    <source>
        <dbReference type="ARBA" id="ARBA00012232"/>
    </source>
</evidence>
<evidence type="ECO:0000256" key="6">
    <source>
        <dbReference type="ARBA" id="ARBA00022448"/>
    </source>
</evidence>
<dbReference type="NCBIfam" id="TIGR01417">
    <property type="entry name" value="PTS_I_fam"/>
    <property type="match status" value="1"/>
</dbReference>
<comment type="subcellular location">
    <subcellularLocation>
        <location evidence="3">Cytoplasm</location>
    </subcellularLocation>
</comment>
<evidence type="ECO:0000259" key="14">
    <source>
        <dbReference type="SMART" id="SM00065"/>
    </source>
</evidence>
<evidence type="ECO:0000256" key="2">
    <source>
        <dbReference type="ARBA" id="ARBA00001946"/>
    </source>
</evidence>
<evidence type="ECO:0000256" key="3">
    <source>
        <dbReference type="ARBA" id="ARBA00004496"/>
    </source>
</evidence>
<name>A0A381QB23_9ZZZZ</name>
<proteinExistence type="inferred from homology"/>
<evidence type="ECO:0000256" key="1">
    <source>
        <dbReference type="ARBA" id="ARBA00000683"/>
    </source>
</evidence>
<dbReference type="GO" id="GO:0009401">
    <property type="term" value="P:phosphoenolpyruvate-dependent sugar phosphotransferase system"/>
    <property type="evidence" value="ECO:0007669"/>
    <property type="project" value="UniProtKB-KW"/>
</dbReference>